<accession>A0ABD3RE52</accession>
<proteinExistence type="predicted"/>
<name>A0ABD3RE52_9STRA</name>
<sequence>MSRMALTSRIQCAIRHHPAVTLASATLASTFAYANYVEYDAWRHSNRESSSSSLILPRRYDPDALSDHCLGKTPHIRHS</sequence>
<protein>
    <recommendedName>
        <fullName evidence="3">Secreted protein</fullName>
    </recommendedName>
</protein>
<evidence type="ECO:0000313" key="2">
    <source>
        <dbReference type="Proteomes" id="UP001530377"/>
    </source>
</evidence>
<comment type="caution">
    <text evidence="1">The sequence shown here is derived from an EMBL/GenBank/DDBJ whole genome shotgun (WGS) entry which is preliminary data.</text>
</comment>
<dbReference type="AlphaFoldDB" id="A0ABD3RE52"/>
<reference evidence="1 2" key="1">
    <citation type="submission" date="2024-10" db="EMBL/GenBank/DDBJ databases">
        <title>Updated reference genomes for cyclostephanoid diatoms.</title>
        <authorList>
            <person name="Roberts W.R."/>
            <person name="Alverson A.J."/>
        </authorList>
    </citation>
    <scope>NUCLEOTIDE SEQUENCE [LARGE SCALE GENOMIC DNA]</scope>
    <source>
        <strain evidence="1 2">AJA228-03</strain>
    </source>
</reference>
<evidence type="ECO:0000313" key="1">
    <source>
        <dbReference type="EMBL" id="KAL3811293.1"/>
    </source>
</evidence>
<evidence type="ECO:0008006" key="3">
    <source>
        <dbReference type="Google" id="ProtNLM"/>
    </source>
</evidence>
<gene>
    <name evidence="1" type="ORF">ACHAXA_009293</name>
</gene>
<dbReference type="Proteomes" id="UP001530377">
    <property type="component" value="Unassembled WGS sequence"/>
</dbReference>
<keyword evidence="2" id="KW-1185">Reference proteome</keyword>
<dbReference type="EMBL" id="JALLPB020000270">
    <property type="protein sequence ID" value="KAL3811293.1"/>
    <property type="molecule type" value="Genomic_DNA"/>
</dbReference>
<organism evidence="1 2">
    <name type="scientific">Cyclostephanos tholiformis</name>
    <dbReference type="NCBI Taxonomy" id="382380"/>
    <lineage>
        <taxon>Eukaryota</taxon>
        <taxon>Sar</taxon>
        <taxon>Stramenopiles</taxon>
        <taxon>Ochrophyta</taxon>
        <taxon>Bacillariophyta</taxon>
        <taxon>Coscinodiscophyceae</taxon>
        <taxon>Thalassiosirophycidae</taxon>
        <taxon>Stephanodiscales</taxon>
        <taxon>Stephanodiscaceae</taxon>
        <taxon>Cyclostephanos</taxon>
    </lineage>
</organism>